<dbReference type="SUPFAM" id="SSF52540">
    <property type="entry name" value="P-loop containing nucleoside triphosphate hydrolases"/>
    <property type="match status" value="2"/>
</dbReference>
<dbReference type="Proteomes" id="UP000002318">
    <property type="component" value="Chromosome"/>
</dbReference>
<evidence type="ECO:0000256" key="2">
    <source>
        <dbReference type="ARBA" id="ARBA00022737"/>
    </source>
</evidence>
<dbReference type="KEGG" id="ssm:Spirs_2647"/>
<evidence type="ECO:0000313" key="7">
    <source>
        <dbReference type="Proteomes" id="UP000002318"/>
    </source>
</evidence>
<keyword evidence="3" id="KW-0547">Nucleotide-binding</keyword>
<dbReference type="STRING" id="573413.Spirs_2647"/>
<evidence type="ECO:0000256" key="4">
    <source>
        <dbReference type="ARBA" id="ARBA00022840"/>
    </source>
</evidence>
<keyword evidence="1" id="KW-0813">Transport</keyword>
<dbReference type="InterPro" id="IPR003439">
    <property type="entry name" value="ABC_transporter-like_ATP-bd"/>
</dbReference>
<gene>
    <name evidence="6" type="ordered locus">Spirs_2647</name>
</gene>
<dbReference type="InterPro" id="IPR027417">
    <property type="entry name" value="P-loop_NTPase"/>
</dbReference>
<sequence>MKKELLWLDRITMYRENVRLLDSLSMHLFVGEILGLIPINAQGLEELLDLIKYNGPIHYGYVWFFERVVNDYRWKRSTANPVAVIEKRSRLIGSMSVTDNIFVVRGGMKKYLINDGVLSDQLERLCEGLNISIPPHEPVERLPFFTRWLVELLKAVVAGARLIIIRDISNVASPVDLSRIHRVIRYYASLGLSFLYVCNHHEEVFTLCNRTVLMEDGKILKTLRADQMNNDLMRRFPQGFVHFIDNDSPQKATEKRRAEKPVLEVRNLCRETIKDLSLSLFAGECLILLDLDNSLLPPVLALWRDRKAPEKGSIRVAGRPFQKARRLFAFIDEKPTRSNLFADMSYLDNLCFLADDRLPFFWTKRRYLRSIRREYLPLIGPVIDAPSLAGLSLHDLYELVYHRILLQKPRLVFCVQPFAGIDMYQRLRIIQLLDLLRQRGIAVLILAVSLSDSLQVADRLLVVKNGRAVREIVRQTFSSLDSVHISKE</sequence>
<reference evidence="6 7" key="1">
    <citation type="journal article" date="2010" name="Stand. Genomic Sci.">
        <title>Complete genome sequence of Spirochaeta smaragdinae type strain (SEBR 4228).</title>
        <authorList>
            <person name="Mavromatis K."/>
            <person name="Yasawong M."/>
            <person name="Chertkov O."/>
            <person name="Lapidus A."/>
            <person name="Lucas S."/>
            <person name="Nolan M."/>
            <person name="Del Rio T.G."/>
            <person name="Tice H."/>
            <person name="Cheng J.F."/>
            <person name="Pitluck S."/>
            <person name="Liolios K."/>
            <person name="Ivanova N."/>
            <person name="Tapia R."/>
            <person name="Han C."/>
            <person name="Bruce D."/>
            <person name="Goodwin L."/>
            <person name="Pati A."/>
            <person name="Chen A."/>
            <person name="Palaniappan K."/>
            <person name="Land M."/>
            <person name="Hauser L."/>
            <person name="Chang Y.J."/>
            <person name="Jeffries C.D."/>
            <person name="Detter J.C."/>
            <person name="Rohde M."/>
            <person name="Brambilla E."/>
            <person name="Spring S."/>
            <person name="Goker M."/>
            <person name="Sikorski J."/>
            <person name="Woyke T."/>
            <person name="Bristow J."/>
            <person name="Eisen J.A."/>
            <person name="Markowitz V."/>
            <person name="Hugenholtz P."/>
            <person name="Klenk H.P."/>
            <person name="Kyrpides N.C."/>
        </authorList>
    </citation>
    <scope>NUCLEOTIDE SEQUENCE [LARGE SCALE GENOMIC DNA]</scope>
    <source>
        <strain evidence="7">DSM 11293 / JCM 15392 / SEBR 4228</strain>
    </source>
</reference>
<keyword evidence="4" id="KW-0067">ATP-binding</keyword>
<keyword evidence="2" id="KW-0677">Repeat</keyword>
<proteinExistence type="predicted"/>
<evidence type="ECO:0000313" key="6">
    <source>
        <dbReference type="EMBL" id="ADK81756.1"/>
    </source>
</evidence>
<dbReference type="PANTHER" id="PTHR43790:SF9">
    <property type="entry name" value="GALACTOFURANOSE TRANSPORTER ATP-BINDING PROTEIN YTFR"/>
    <property type="match status" value="1"/>
</dbReference>
<keyword evidence="6" id="KW-0378">Hydrolase</keyword>
<name>E1R4L5_SEDSS</name>
<dbReference type="RefSeq" id="WP_013255217.1">
    <property type="nucleotide sequence ID" value="NC_014364.1"/>
</dbReference>
<dbReference type="OrthoDB" id="2078674at2"/>
<dbReference type="HOGENOM" id="CLU_000604_92_3_12"/>
<keyword evidence="7" id="KW-1185">Reference proteome</keyword>
<dbReference type="EMBL" id="CP002116">
    <property type="protein sequence ID" value="ADK81756.1"/>
    <property type="molecule type" value="Genomic_DNA"/>
</dbReference>
<dbReference type="InterPro" id="IPR050107">
    <property type="entry name" value="ABC_carbohydrate_import_ATPase"/>
</dbReference>
<dbReference type="GO" id="GO:0005524">
    <property type="term" value="F:ATP binding"/>
    <property type="evidence" value="ECO:0007669"/>
    <property type="project" value="UniProtKB-KW"/>
</dbReference>
<evidence type="ECO:0000256" key="1">
    <source>
        <dbReference type="ARBA" id="ARBA00022448"/>
    </source>
</evidence>
<dbReference type="Gene3D" id="3.40.50.300">
    <property type="entry name" value="P-loop containing nucleotide triphosphate hydrolases"/>
    <property type="match status" value="2"/>
</dbReference>
<feature type="domain" description="ABC transporter" evidence="5">
    <location>
        <begin position="6"/>
        <end position="241"/>
    </location>
</feature>
<dbReference type="EC" id="3.6.3.17" evidence="6"/>
<accession>E1R4L5</accession>
<dbReference type="PANTHER" id="PTHR43790">
    <property type="entry name" value="CARBOHYDRATE TRANSPORT ATP-BINDING PROTEIN MG119-RELATED"/>
    <property type="match status" value="1"/>
</dbReference>
<organism evidence="6 7">
    <name type="scientific">Sediminispirochaeta smaragdinae (strain DSM 11293 / JCM 15392 / SEBR 4228)</name>
    <name type="common">Spirochaeta smaragdinae</name>
    <dbReference type="NCBI Taxonomy" id="573413"/>
    <lineage>
        <taxon>Bacteria</taxon>
        <taxon>Pseudomonadati</taxon>
        <taxon>Spirochaetota</taxon>
        <taxon>Spirochaetia</taxon>
        <taxon>Spirochaetales</taxon>
        <taxon>Spirochaetaceae</taxon>
        <taxon>Sediminispirochaeta</taxon>
    </lineage>
</organism>
<evidence type="ECO:0000256" key="3">
    <source>
        <dbReference type="ARBA" id="ARBA00022741"/>
    </source>
</evidence>
<evidence type="ECO:0000259" key="5">
    <source>
        <dbReference type="PROSITE" id="PS50893"/>
    </source>
</evidence>
<dbReference type="PROSITE" id="PS50893">
    <property type="entry name" value="ABC_TRANSPORTER_2"/>
    <property type="match status" value="2"/>
</dbReference>
<dbReference type="eggNOG" id="COG1129">
    <property type="taxonomic scope" value="Bacteria"/>
</dbReference>
<feature type="domain" description="ABC transporter" evidence="5">
    <location>
        <begin position="257"/>
        <end position="485"/>
    </location>
</feature>
<dbReference type="AlphaFoldDB" id="E1R4L5"/>
<protein>
    <submittedName>
        <fullName evidence="6">Monosaccharide-transporting ATPase</fullName>
        <ecNumber evidence="6">3.6.3.17</ecNumber>
    </submittedName>
</protein>
<dbReference type="GO" id="GO:0016887">
    <property type="term" value="F:ATP hydrolysis activity"/>
    <property type="evidence" value="ECO:0007669"/>
    <property type="project" value="InterPro"/>
</dbReference>